<dbReference type="EMBL" id="CP017708">
    <property type="protein sequence ID" value="WAN69734.1"/>
    <property type="molecule type" value="Genomic_DNA"/>
</dbReference>
<reference evidence="1" key="1">
    <citation type="journal article" date="2017" name="Proc. Natl. Acad. Sci. U.S.A.">
        <title>Comparative genomics uncovers the prolific and distinctive metabolic potential of the cyanobacterial genus Moorea.</title>
        <authorList>
            <person name="Leao T."/>
            <person name="Castelao G."/>
            <person name="Korobeynikov A."/>
            <person name="Monroe E.A."/>
            <person name="Podell S."/>
            <person name="Glukhov E."/>
            <person name="Allen E.E."/>
            <person name="Gerwick W.H."/>
            <person name="Gerwick L."/>
        </authorList>
    </citation>
    <scope>NUCLEOTIDE SEQUENCE</scope>
    <source>
        <strain evidence="1">JHB</strain>
    </source>
</reference>
<reference evidence="1" key="2">
    <citation type="submission" date="2022-10" db="EMBL/GenBank/DDBJ databases">
        <authorList>
            <person name="Ngo T.-E."/>
        </authorList>
    </citation>
    <scope>NUCLEOTIDE SEQUENCE</scope>
    <source>
        <strain evidence="1">JHB</strain>
    </source>
</reference>
<name>A0A9Q9SU67_MOOP1</name>
<protein>
    <submittedName>
        <fullName evidence="1">Uncharacterized protein</fullName>
    </submittedName>
</protein>
<organism evidence="1">
    <name type="scientific">Moorena producens (strain JHB)</name>
    <dbReference type="NCBI Taxonomy" id="1454205"/>
    <lineage>
        <taxon>Bacteria</taxon>
        <taxon>Bacillati</taxon>
        <taxon>Cyanobacteriota</taxon>
        <taxon>Cyanophyceae</taxon>
        <taxon>Coleofasciculales</taxon>
        <taxon>Coleofasciculaceae</taxon>
        <taxon>Moorena</taxon>
    </lineage>
</organism>
<dbReference type="AlphaFoldDB" id="A0A9Q9SU67"/>
<sequence>MIHLSVVCCGRAVPFLWLVLEHGSATVAFKEYQPLLRQARWILRQHTDVMLKADRGKAHPCPDEMVATEQLALLSAAAL</sequence>
<evidence type="ECO:0000313" key="1">
    <source>
        <dbReference type="EMBL" id="WAN69734.1"/>
    </source>
</evidence>
<accession>A0A9Q9SU67</accession>
<gene>
    <name evidence="1" type="ORF">BJP36_37210</name>
</gene>
<proteinExistence type="predicted"/>
<dbReference type="Proteomes" id="UP000176944">
    <property type="component" value="Chromosome"/>
</dbReference>